<dbReference type="PANTHER" id="PTHR23121">
    <property type="entry name" value="SODIUM-DEPENDENT GLUCOSE TRANSPORTER 1"/>
    <property type="match status" value="1"/>
</dbReference>
<feature type="compositionally biased region" description="Polar residues" evidence="4">
    <location>
        <begin position="300"/>
        <end position="316"/>
    </location>
</feature>
<dbReference type="EMBL" id="JAZGQO010000002">
    <property type="protein sequence ID" value="KAK6191355.1"/>
    <property type="molecule type" value="Genomic_DNA"/>
</dbReference>
<reference evidence="6 7" key="1">
    <citation type="submission" date="2024-01" db="EMBL/GenBank/DDBJ databases">
        <title>The genome of the rayed Mediterranean limpet Patella caerulea (Linnaeus, 1758).</title>
        <authorList>
            <person name="Anh-Thu Weber A."/>
            <person name="Halstead-Nussloch G."/>
        </authorList>
    </citation>
    <scope>NUCLEOTIDE SEQUENCE [LARGE SCALE GENOMIC DNA]</scope>
    <source>
        <strain evidence="6">AATW-2023a</strain>
        <tissue evidence="6">Whole specimen</tissue>
    </source>
</reference>
<evidence type="ECO:0000256" key="4">
    <source>
        <dbReference type="SAM" id="MobiDB-lite"/>
    </source>
</evidence>
<feature type="region of interest" description="Disordered" evidence="4">
    <location>
        <begin position="431"/>
        <end position="457"/>
    </location>
</feature>
<dbReference type="SUPFAM" id="SSF103473">
    <property type="entry name" value="MFS general substrate transporter"/>
    <property type="match status" value="2"/>
</dbReference>
<feature type="compositionally biased region" description="Low complexity" evidence="4">
    <location>
        <begin position="349"/>
        <end position="414"/>
    </location>
</feature>
<feature type="transmembrane region" description="Helical" evidence="5">
    <location>
        <begin position="107"/>
        <end position="125"/>
    </location>
</feature>
<feature type="region of interest" description="Disordered" evidence="4">
    <location>
        <begin position="336"/>
        <end position="414"/>
    </location>
</feature>
<feature type="transmembrane region" description="Helical" evidence="5">
    <location>
        <begin position="655"/>
        <end position="676"/>
    </location>
</feature>
<keyword evidence="1 5" id="KW-0812">Transmembrane</keyword>
<accession>A0AAN8KD35</accession>
<feature type="transmembrane region" description="Helical" evidence="5">
    <location>
        <begin position="594"/>
        <end position="615"/>
    </location>
</feature>
<feature type="transmembrane region" description="Helical" evidence="5">
    <location>
        <begin position="478"/>
        <end position="499"/>
    </location>
</feature>
<organism evidence="6 7">
    <name type="scientific">Patella caerulea</name>
    <name type="common">Rayed Mediterranean limpet</name>
    <dbReference type="NCBI Taxonomy" id="87958"/>
    <lineage>
        <taxon>Eukaryota</taxon>
        <taxon>Metazoa</taxon>
        <taxon>Spiralia</taxon>
        <taxon>Lophotrochozoa</taxon>
        <taxon>Mollusca</taxon>
        <taxon>Gastropoda</taxon>
        <taxon>Patellogastropoda</taxon>
        <taxon>Patelloidea</taxon>
        <taxon>Patellidae</taxon>
        <taxon>Patella</taxon>
    </lineage>
</organism>
<evidence type="ECO:0008006" key="8">
    <source>
        <dbReference type="Google" id="ProtNLM"/>
    </source>
</evidence>
<feature type="region of interest" description="Disordered" evidence="4">
    <location>
        <begin position="245"/>
        <end position="316"/>
    </location>
</feature>
<protein>
    <recommendedName>
        <fullName evidence="8">Sodium-dependent glucose transporter 1</fullName>
    </recommendedName>
</protein>
<dbReference type="GO" id="GO:0022857">
    <property type="term" value="F:transmembrane transporter activity"/>
    <property type="evidence" value="ECO:0007669"/>
    <property type="project" value="InterPro"/>
</dbReference>
<feature type="transmembrane region" description="Helical" evidence="5">
    <location>
        <begin position="40"/>
        <end position="60"/>
    </location>
</feature>
<dbReference type="PANTHER" id="PTHR23121:SF9">
    <property type="entry name" value="SODIUM-DEPENDENT GLUCOSE TRANSPORTER 1"/>
    <property type="match status" value="1"/>
</dbReference>
<keyword evidence="2 5" id="KW-1133">Transmembrane helix</keyword>
<feature type="transmembrane region" description="Helical" evidence="5">
    <location>
        <begin position="165"/>
        <end position="184"/>
    </location>
</feature>
<dbReference type="Pfam" id="PF07690">
    <property type="entry name" value="MFS_1"/>
    <property type="match status" value="2"/>
</dbReference>
<dbReference type="InterPro" id="IPR011701">
    <property type="entry name" value="MFS"/>
</dbReference>
<evidence type="ECO:0000256" key="5">
    <source>
        <dbReference type="SAM" id="Phobius"/>
    </source>
</evidence>
<dbReference type="InterPro" id="IPR036259">
    <property type="entry name" value="MFS_trans_sf"/>
</dbReference>
<feature type="transmembrane region" description="Helical" evidence="5">
    <location>
        <begin position="621"/>
        <end position="643"/>
    </location>
</feature>
<comment type="caution">
    <text evidence="6">The sequence shown here is derived from an EMBL/GenBank/DDBJ whole genome shotgun (WGS) entry which is preliminary data.</text>
</comment>
<keyword evidence="3 5" id="KW-0472">Membrane</keyword>
<dbReference type="AlphaFoldDB" id="A0AAN8KD35"/>
<feature type="compositionally biased region" description="Low complexity" evidence="4">
    <location>
        <begin position="431"/>
        <end position="446"/>
    </location>
</feature>
<keyword evidence="7" id="KW-1185">Reference proteome</keyword>
<feature type="transmembrane region" description="Helical" evidence="5">
    <location>
        <begin position="682"/>
        <end position="702"/>
    </location>
</feature>
<dbReference type="Gene3D" id="1.20.1250.20">
    <property type="entry name" value="MFS general substrate transporter like domains"/>
    <property type="match status" value="2"/>
</dbReference>
<dbReference type="Proteomes" id="UP001347796">
    <property type="component" value="Unassembled WGS sequence"/>
</dbReference>
<feature type="transmembrane region" description="Helical" evidence="5">
    <location>
        <begin position="80"/>
        <end position="100"/>
    </location>
</feature>
<evidence type="ECO:0000256" key="1">
    <source>
        <dbReference type="ARBA" id="ARBA00022692"/>
    </source>
</evidence>
<gene>
    <name evidence="6" type="ORF">SNE40_003069</name>
</gene>
<feature type="transmembrane region" description="Helical" evidence="5">
    <location>
        <begin position="523"/>
        <end position="546"/>
    </location>
</feature>
<evidence type="ECO:0000313" key="7">
    <source>
        <dbReference type="Proteomes" id="UP001347796"/>
    </source>
</evidence>
<proteinExistence type="predicted"/>
<name>A0AAN8KD35_PATCE</name>
<evidence type="ECO:0000313" key="6">
    <source>
        <dbReference type="EMBL" id="KAK6191355.1"/>
    </source>
</evidence>
<evidence type="ECO:0000256" key="3">
    <source>
        <dbReference type="ARBA" id="ARBA00023136"/>
    </source>
</evidence>
<feature type="transmembrane region" description="Helical" evidence="5">
    <location>
        <begin position="131"/>
        <end position="153"/>
    </location>
</feature>
<feature type="transmembrane region" description="Helical" evidence="5">
    <location>
        <begin position="566"/>
        <end position="587"/>
    </location>
</feature>
<evidence type="ECO:0000256" key="2">
    <source>
        <dbReference type="ARBA" id="ARBA00022989"/>
    </source>
</evidence>
<sequence length="774" mass="84467">MMQETDQDDEQILFDQEGLLSNSNTPSSSRTQSSTWSKKFIQTIVLSLAFFALGLCIAIPGPTLLDLGERVHASIDKISLIFTARSFGYLLGSIIGGFLFDRFDQQLLLFYTLVFTSVATVAAPWCTALIILAVMIAFQGISMGVLDTGGNVFCIKIWGKKSAPYMQLLHFAFGVGAFIAPLLARPFLMNHELLAANNKTGLITGRAAGFVYEHRSLRDISNSSFMNETGFELTNNSMLLDTENLPTSTLMPTKPKKPTITDENLSTGKDPDSSETAKAIKEKVNAASKNEPSTDKDKSNSNPILMTMNNTTLSNGSNIISTANLTSIINSTVTQNNSELTSTARLPVTTTQLPPTTTPQPSTTLTQPPTTTTQSPTTTSIPPTTTTPTTTTTTPTTTTTTPTTTTTTPTTTTTTQPLFTTITELNAKVDTTTTLSSSTNSSNNSTEDNTDLKKPGTATGDLFNKALDAITSMSKIQFAYLIIGLLLGVNAFMFLVLYCKEKYRNIPSPQEEKEKDLRRGSHSFRVTILALLFMFFFIYVGMEVTYGGLLSTFAFEHMDWSEQKGATVTAVFWGSVAVGRGIAIFIAKACSPSCMLITDLVLVILGALILCFGIQKYEILLWIGTLTLGIGMSSIFPTGISWADHYSPLTGKATAVLIVGSALGEMLIPVITSYFYENESQMVLMYMMLAMSIISVIIYIIMQRVASNKRSDISTRNGFLPLKDDDDVPLDVLEPAYSNGVTENTRNRQSKVHFKPESNGEYKRLIDFDEPEFS</sequence>